<evidence type="ECO:0000313" key="2">
    <source>
        <dbReference type="EMBL" id="MBU5437575.1"/>
    </source>
</evidence>
<dbReference type="Pfam" id="PF04657">
    <property type="entry name" value="DMT_YdcZ"/>
    <property type="match status" value="1"/>
</dbReference>
<reference evidence="2 3" key="1">
    <citation type="submission" date="2021-06" db="EMBL/GenBank/DDBJ databases">
        <authorList>
            <person name="Sun Q."/>
            <person name="Li D."/>
        </authorList>
    </citation>
    <scope>NUCLEOTIDE SEQUENCE [LARGE SCALE GENOMIC DNA]</scope>
    <source>
        <strain evidence="2 3">MSJ-40</strain>
    </source>
</reference>
<dbReference type="RefSeq" id="WP_216517826.1">
    <property type="nucleotide sequence ID" value="NZ_JAHLPM010000004.1"/>
</dbReference>
<keyword evidence="1" id="KW-0472">Membrane</keyword>
<keyword evidence="3" id="KW-1185">Reference proteome</keyword>
<evidence type="ECO:0000256" key="1">
    <source>
        <dbReference type="SAM" id="Phobius"/>
    </source>
</evidence>
<sequence>MIFAISLVQPKKKKDLTMVSKEEKKVSKITWIILGVLSGFLLPLQTTTNGKLRTATGSLLGASFISFFVGMIILIILILITNIA</sequence>
<dbReference type="InterPro" id="IPR006750">
    <property type="entry name" value="YdcZ"/>
</dbReference>
<keyword evidence="1" id="KW-1133">Transmembrane helix</keyword>
<accession>A0ABS6E587</accession>
<dbReference type="EMBL" id="JAHLPM010000004">
    <property type="protein sequence ID" value="MBU5437575.1"/>
    <property type="molecule type" value="Genomic_DNA"/>
</dbReference>
<proteinExistence type="predicted"/>
<dbReference type="Proteomes" id="UP000749471">
    <property type="component" value="Unassembled WGS sequence"/>
</dbReference>
<evidence type="ECO:0000313" key="3">
    <source>
        <dbReference type="Proteomes" id="UP000749471"/>
    </source>
</evidence>
<keyword evidence="1" id="KW-0812">Transmembrane</keyword>
<name>A0ABS6E587_9FIRM</name>
<feature type="transmembrane region" description="Helical" evidence="1">
    <location>
        <begin position="58"/>
        <end position="80"/>
    </location>
</feature>
<dbReference type="PANTHER" id="PTHR34821:SF2">
    <property type="entry name" value="INNER MEMBRANE PROTEIN YDCZ"/>
    <property type="match status" value="1"/>
</dbReference>
<gene>
    <name evidence="2" type="ORF">KQI42_06125</name>
</gene>
<feature type="transmembrane region" description="Helical" evidence="1">
    <location>
        <begin position="29"/>
        <end position="46"/>
    </location>
</feature>
<protein>
    <submittedName>
        <fullName evidence="2">DMT family transporter</fullName>
    </submittedName>
</protein>
<dbReference type="PANTHER" id="PTHR34821">
    <property type="entry name" value="INNER MEMBRANE PROTEIN YDCZ"/>
    <property type="match status" value="1"/>
</dbReference>
<comment type="caution">
    <text evidence="2">The sequence shown here is derived from an EMBL/GenBank/DDBJ whole genome shotgun (WGS) entry which is preliminary data.</text>
</comment>
<organism evidence="2 3">
    <name type="scientific">Tissierella simiarum</name>
    <dbReference type="NCBI Taxonomy" id="2841534"/>
    <lineage>
        <taxon>Bacteria</taxon>
        <taxon>Bacillati</taxon>
        <taxon>Bacillota</taxon>
        <taxon>Tissierellia</taxon>
        <taxon>Tissierellales</taxon>
        <taxon>Tissierellaceae</taxon>
        <taxon>Tissierella</taxon>
    </lineage>
</organism>